<evidence type="ECO:0000256" key="5">
    <source>
        <dbReference type="SAM" id="SignalP"/>
    </source>
</evidence>
<dbReference type="SUPFAM" id="SSF53850">
    <property type="entry name" value="Periplasmic binding protein-like II"/>
    <property type="match status" value="1"/>
</dbReference>
<comment type="similarity">
    <text evidence="1">Belongs to the bacterial solute-binding protein 5 family.</text>
</comment>
<feature type="chain" id="PRO_5026805359" evidence="5">
    <location>
        <begin position="23"/>
        <end position="624"/>
    </location>
</feature>
<dbReference type="GO" id="GO:0043190">
    <property type="term" value="C:ATP-binding cassette (ABC) transporter complex"/>
    <property type="evidence" value="ECO:0007669"/>
    <property type="project" value="InterPro"/>
</dbReference>
<feature type="compositionally biased region" description="Acidic residues" evidence="4">
    <location>
        <begin position="29"/>
        <end position="60"/>
    </location>
</feature>
<proteinExistence type="inferred from homology"/>
<dbReference type="CDD" id="cd08510">
    <property type="entry name" value="PBP2_Lactococcal_OppA_like"/>
    <property type="match status" value="1"/>
</dbReference>
<evidence type="ECO:0000256" key="4">
    <source>
        <dbReference type="SAM" id="MobiDB-lite"/>
    </source>
</evidence>
<keyword evidence="2" id="KW-0813">Transport</keyword>
<dbReference type="PANTHER" id="PTHR30290:SF9">
    <property type="entry name" value="OLIGOPEPTIDE-BINDING PROTEIN APPA"/>
    <property type="match status" value="1"/>
</dbReference>
<evidence type="ECO:0000256" key="2">
    <source>
        <dbReference type="ARBA" id="ARBA00022448"/>
    </source>
</evidence>
<dbReference type="Gene3D" id="3.40.190.10">
    <property type="entry name" value="Periplasmic binding protein-like II"/>
    <property type="match status" value="1"/>
</dbReference>
<dbReference type="AlphaFoldDB" id="A0A6N8U0N1"/>
<feature type="domain" description="Solute-binding protein family 5" evidence="6">
    <location>
        <begin position="139"/>
        <end position="532"/>
    </location>
</feature>
<dbReference type="InterPro" id="IPR000914">
    <property type="entry name" value="SBP_5_dom"/>
</dbReference>
<evidence type="ECO:0000256" key="3">
    <source>
        <dbReference type="ARBA" id="ARBA00022729"/>
    </source>
</evidence>
<gene>
    <name evidence="7" type="ORF">GQ671_06250</name>
</gene>
<name>A0A6N8U0N1_9STAP</name>
<dbReference type="Gene3D" id="3.10.105.10">
    <property type="entry name" value="Dipeptide-binding Protein, Domain 3"/>
    <property type="match status" value="1"/>
</dbReference>
<dbReference type="Pfam" id="PF00496">
    <property type="entry name" value="SBP_bac_5"/>
    <property type="match status" value="1"/>
</dbReference>
<dbReference type="GO" id="GO:1904680">
    <property type="term" value="F:peptide transmembrane transporter activity"/>
    <property type="evidence" value="ECO:0007669"/>
    <property type="project" value="TreeGrafter"/>
</dbReference>
<dbReference type="RefSeq" id="WP_160654292.1">
    <property type="nucleotide sequence ID" value="NZ_JBHRWU010000001.1"/>
</dbReference>
<keyword evidence="3 5" id="KW-0732">Signal</keyword>
<dbReference type="OrthoDB" id="9796817at2"/>
<sequence length="624" mass="69908">MAKYSWSKLMFFTMLIMVLALAACGGGSSEEETTEEASGDASSEETTEESTEEETEEGSGEDSASGDVYNYEDFGMTVSNEGEPAEGGTLNVGLSSDTPFEGTLNFNFYQGNPDFEVISLFDEPVFTMDENFQYTNDGAVEFEVNEDDNTVTFTLKEGITWHDGEPLTIQDYVYAYEVIGHPEYPGIRGATDGFTLIEGYNEYKEGDADSISGIEVVDEQTAVFTYTELAPSLTAGGFWAYALPEHHYEGVEVADMAEAPQTRENPIGIGPYQVDSVTPGEAVVMSKFEDYWRGEPNLDGVTLSVVSPSSVANAMETGEIDLAINFPTDQYPDVEGMEGVEWLANIEGAYTYIGFKLGEWNEEEGRVNYTPEEMKMGDPELRRAMWHAMDNDAIGERFYNGLRWKATTLITPYHADWHNEEVEVPEYDPDQAKQILDEAGYEDTDGDGFRETPEGEPLEINFASMSGGDTAEPLANYYIQAWKEIGLNVQLTNGRLIEFNTFYDMVENDDPAVDIYQGAWGVGSDVDPYGLYGPDVPFNYPRYETEESTQLMEQGNSPDAFDVETRQEIYNEWQELMVEEMPVVPTLYRAYVVPVNERVVNYSIDLEYNEETLPYNWGVTETQE</sequence>
<protein>
    <submittedName>
        <fullName evidence="7">Oligopeptide ABC transporter substrate-binding protein</fullName>
    </submittedName>
</protein>
<dbReference type="GO" id="GO:0042597">
    <property type="term" value="C:periplasmic space"/>
    <property type="evidence" value="ECO:0007669"/>
    <property type="project" value="UniProtKB-ARBA"/>
</dbReference>
<dbReference type="PROSITE" id="PS51257">
    <property type="entry name" value="PROKAR_LIPOPROTEIN"/>
    <property type="match status" value="1"/>
</dbReference>
<dbReference type="PANTHER" id="PTHR30290">
    <property type="entry name" value="PERIPLASMIC BINDING COMPONENT OF ABC TRANSPORTER"/>
    <property type="match status" value="1"/>
</dbReference>
<evidence type="ECO:0000259" key="6">
    <source>
        <dbReference type="Pfam" id="PF00496"/>
    </source>
</evidence>
<feature type="region of interest" description="Disordered" evidence="4">
    <location>
        <begin position="28"/>
        <end position="69"/>
    </location>
</feature>
<dbReference type="InterPro" id="IPR039424">
    <property type="entry name" value="SBP_5"/>
</dbReference>
<evidence type="ECO:0000313" key="7">
    <source>
        <dbReference type="EMBL" id="MXQ50867.1"/>
    </source>
</evidence>
<evidence type="ECO:0000256" key="1">
    <source>
        <dbReference type="ARBA" id="ARBA00005695"/>
    </source>
</evidence>
<organism evidence="7 8">
    <name type="scientific">Salinicoccus hispanicus</name>
    <dbReference type="NCBI Taxonomy" id="157225"/>
    <lineage>
        <taxon>Bacteria</taxon>
        <taxon>Bacillati</taxon>
        <taxon>Bacillota</taxon>
        <taxon>Bacilli</taxon>
        <taxon>Bacillales</taxon>
        <taxon>Staphylococcaceae</taxon>
        <taxon>Salinicoccus</taxon>
    </lineage>
</organism>
<comment type="caution">
    <text evidence="7">The sequence shown here is derived from an EMBL/GenBank/DDBJ whole genome shotgun (WGS) entry which is preliminary data.</text>
</comment>
<dbReference type="PIRSF" id="PIRSF002741">
    <property type="entry name" value="MppA"/>
    <property type="match status" value="1"/>
</dbReference>
<dbReference type="Proteomes" id="UP000436284">
    <property type="component" value="Unassembled WGS sequence"/>
</dbReference>
<feature type="signal peptide" evidence="5">
    <location>
        <begin position="1"/>
        <end position="22"/>
    </location>
</feature>
<keyword evidence="8" id="KW-1185">Reference proteome</keyword>
<accession>A0A6N8U0N1</accession>
<evidence type="ECO:0000313" key="8">
    <source>
        <dbReference type="Proteomes" id="UP000436284"/>
    </source>
</evidence>
<dbReference type="EMBL" id="WUUK01000002">
    <property type="protein sequence ID" value="MXQ50867.1"/>
    <property type="molecule type" value="Genomic_DNA"/>
</dbReference>
<dbReference type="GO" id="GO:0015833">
    <property type="term" value="P:peptide transport"/>
    <property type="evidence" value="ECO:0007669"/>
    <property type="project" value="TreeGrafter"/>
</dbReference>
<reference evidence="7 8" key="1">
    <citation type="submission" date="2019-12" db="EMBL/GenBank/DDBJ databases">
        <title>Salinicoccus cyprini sp. nov., isolated from gastro-intestinal tract of mirror carp, Cyprinus carpio var. specularis, collected from Gobind Sagar Reservoir, Himachal Pradesh, India.</title>
        <authorList>
            <person name="Talwar C."/>
            <person name="Singh A.K."/>
            <person name="Lal R."/>
            <person name="Negi R.K."/>
        </authorList>
    </citation>
    <scope>NUCLEOTIDE SEQUENCE [LARGE SCALE GENOMIC DNA]</scope>
    <source>
        <strain evidence="7 8">J-82</strain>
    </source>
</reference>
<dbReference type="InterPro" id="IPR030678">
    <property type="entry name" value="Peptide/Ni-bd"/>
</dbReference>